<sequence length="572" mass="65063">MYWSSQHAAQQDELQSGIPTHIRALVHLKNDSLPLPPSITTVSHDDKNSHITLREREFPLALLDPEPLVIDNINELTRGVDCSMVTYGQSATGKTHVLFDQVRGIIPLFIEQLYIYLEAQSDLQYQIGLSVWEADSKGKIRDLLVPLNDPQQQKSLKWDSTIGAVKGLKEVFVSSRCELQDYLNAACDLQNSTFHTFVKISLQLVNCHEDSFRKCCIEFVDLCAQEDVLQLVCSLVAVLSNDNDKKIGKEKSQFCKLLSNSIGGNRKTTFILACSTLEQNEKISLETLEFGLKVSQVVNIIQRKDEPLNCDNKLQLLMDDDSLKDEVYSLQIDVLENELNKLRAIRDNSTTPKAFDNNNESIETVKEQNKTLQTQLENTRQLLNNSTSNKDQYEEIVQTLLDKCELIVEANSILEIQENENVLLQELLQNRSLNEQVLEDLNVKLLEYIHSQEIELQQLLKSNTQLKKQLEIELANEDAQLEKIKDLETSVDKMYIARRSSSSVSSLTNEELLQFKTPRNSWLLTSPTSIKNLPGQQSETSINSKDSFQKFTTTTQGFQLNVVKTPNKRNDI</sequence>
<proteinExistence type="predicted"/>
<dbReference type="Proteomes" id="UP000001640">
    <property type="component" value="Chromosome 3"/>
</dbReference>
<dbReference type="GeneID" id="96903091"/>
<keyword evidence="1" id="KW-0175">Coiled coil</keyword>
<dbReference type="GO" id="GO:0007018">
    <property type="term" value="P:microtubule-based movement"/>
    <property type="evidence" value="ECO:0007669"/>
    <property type="project" value="InterPro"/>
</dbReference>
<gene>
    <name evidence="3" type="primary">NCAS0C05200</name>
    <name evidence="3" type="ordered locus">NCAS_0C05200</name>
</gene>
<dbReference type="GO" id="GO:0003777">
    <property type="term" value="F:microtubule motor activity"/>
    <property type="evidence" value="ECO:0007669"/>
    <property type="project" value="InterPro"/>
</dbReference>
<dbReference type="GO" id="GO:0005871">
    <property type="term" value="C:kinesin complex"/>
    <property type="evidence" value="ECO:0007669"/>
    <property type="project" value="TreeGrafter"/>
</dbReference>
<keyword evidence="4" id="KW-1185">Reference proteome</keyword>
<dbReference type="InterPro" id="IPR036961">
    <property type="entry name" value="Kinesin_motor_dom_sf"/>
</dbReference>
<reference key="2">
    <citation type="submission" date="2011-08" db="EMBL/GenBank/DDBJ databases">
        <title>Genome sequence of Naumovozyma castellii.</title>
        <authorList>
            <person name="Gordon J.L."/>
            <person name="Armisen D."/>
            <person name="Proux-Wera E."/>
            <person name="OhEigeartaigh S.S."/>
            <person name="Byrne K.P."/>
            <person name="Wolfe K.H."/>
        </authorList>
    </citation>
    <scope>NUCLEOTIDE SEQUENCE</scope>
    <source>
        <strain>Type strain:CBS 4309</strain>
    </source>
</reference>
<dbReference type="Pfam" id="PF00225">
    <property type="entry name" value="Kinesin"/>
    <property type="match status" value="1"/>
</dbReference>
<dbReference type="OrthoDB" id="3176171at2759"/>
<dbReference type="HOGENOM" id="CLU_476568_0_0_1"/>
<dbReference type="KEGG" id="ncs:NCAS_0C05200"/>
<dbReference type="Gene3D" id="3.40.850.10">
    <property type="entry name" value="Kinesin motor domain"/>
    <property type="match status" value="1"/>
</dbReference>
<dbReference type="eggNOG" id="KOG0240">
    <property type="taxonomic scope" value="Eukaryota"/>
</dbReference>
<protein>
    <recommendedName>
        <fullName evidence="2">Kinesin motor domain-containing protein</fullName>
    </recommendedName>
</protein>
<dbReference type="STRING" id="1064592.G0VDE8"/>
<dbReference type="InterPro" id="IPR027417">
    <property type="entry name" value="P-loop_NTPase"/>
</dbReference>
<dbReference type="PANTHER" id="PTHR24115">
    <property type="entry name" value="KINESIN-RELATED"/>
    <property type="match status" value="1"/>
</dbReference>
<dbReference type="PANTHER" id="PTHR24115:SF929">
    <property type="entry name" value="KINESIN-LIKE PROTEIN AT 31E, ISOFORM A"/>
    <property type="match status" value="1"/>
</dbReference>
<evidence type="ECO:0000256" key="1">
    <source>
        <dbReference type="SAM" id="Coils"/>
    </source>
</evidence>
<dbReference type="GO" id="GO:0005524">
    <property type="term" value="F:ATP binding"/>
    <property type="evidence" value="ECO:0007669"/>
    <property type="project" value="InterPro"/>
</dbReference>
<dbReference type="AlphaFoldDB" id="G0VDE8"/>
<dbReference type="PRINTS" id="PR00380">
    <property type="entry name" value="KINESINHEAVY"/>
</dbReference>
<dbReference type="InParanoid" id="G0VDE8"/>
<evidence type="ECO:0000313" key="4">
    <source>
        <dbReference type="Proteomes" id="UP000001640"/>
    </source>
</evidence>
<reference evidence="3 4" key="1">
    <citation type="journal article" date="2011" name="Proc. Natl. Acad. Sci. U.S.A.">
        <title>Evolutionary erosion of yeast sex chromosomes by mating-type switching accidents.</title>
        <authorList>
            <person name="Gordon J.L."/>
            <person name="Armisen D."/>
            <person name="Proux-Wera E."/>
            <person name="Oheigeartaigh S.S."/>
            <person name="Byrne K.P."/>
            <person name="Wolfe K.H."/>
        </authorList>
    </citation>
    <scope>NUCLEOTIDE SEQUENCE [LARGE SCALE GENOMIC DNA]</scope>
    <source>
        <strain evidence="4">ATCC 76901 / BCRC 22586 / CBS 4309 / NBRC 1992 / NRRL Y-12630</strain>
    </source>
</reference>
<dbReference type="SMART" id="SM00129">
    <property type="entry name" value="KISc"/>
    <property type="match status" value="1"/>
</dbReference>
<evidence type="ECO:0000313" key="3">
    <source>
        <dbReference type="EMBL" id="CCC69510.1"/>
    </source>
</evidence>
<dbReference type="InterPro" id="IPR001752">
    <property type="entry name" value="Kinesin_motor_dom"/>
</dbReference>
<dbReference type="GO" id="GO:0016887">
    <property type="term" value="F:ATP hydrolysis activity"/>
    <property type="evidence" value="ECO:0007669"/>
    <property type="project" value="TreeGrafter"/>
</dbReference>
<organism evidence="3 4">
    <name type="scientific">Naumovozyma castellii</name>
    <name type="common">Yeast</name>
    <name type="synonym">Saccharomyces castellii</name>
    <dbReference type="NCBI Taxonomy" id="27288"/>
    <lineage>
        <taxon>Eukaryota</taxon>
        <taxon>Fungi</taxon>
        <taxon>Dikarya</taxon>
        <taxon>Ascomycota</taxon>
        <taxon>Saccharomycotina</taxon>
        <taxon>Saccharomycetes</taxon>
        <taxon>Saccharomycetales</taxon>
        <taxon>Saccharomycetaceae</taxon>
        <taxon>Naumovozyma</taxon>
    </lineage>
</organism>
<name>G0VDE8_NAUCA</name>
<feature type="coiled-coil region" evidence="1">
    <location>
        <begin position="362"/>
        <end position="487"/>
    </location>
</feature>
<evidence type="ECO:0000259" key="2">
    <source>
        <dbReference type="SMART" id="SM00129"/>
    </source>
</evidence>
<dbReference type="GO" id="GO:0008017">
    <property type="term" value="F:microtubule binding"/>
    <property type="evidence" value="ECO:0007669"/>
    <property type="project" value="InterPro"/>
</dbReference>
<accession>G0VDE8</accession>
<dbReference type="SUPFAM" id="SSF52540">
    <property type="entry name" value="P-loop containing nucleoside triphosphate hydrolases"/>
    <property type="match status" value="1"/>
</dbReference>
<dbReference type="OMA" id="CHEDSFR"/>
<dbReference type="InterPro" id="IPR027640">
    <property type="entry name" value="Kinesin-like_fam"/>
</dbReference>
<feature type="domain" description="Kinesin motor" evidence="2">
    <location>
        <begin position="48"/>
        <end position="305"/>
    </location>
</feature>
<dbReference type="RefSeq" id="XP_003675874.1">
    <property type="nucleotide sequence ID" value="XM_003675826.1"/>
</dbReference>
<dbReference type="GO" id="GO:0005874">
    <property type="term" value="C:microtubule"/>
    <property type="evidence" value="ECO:0007669"/>
    <property type="project" value="TreeGrafter"/>
</dbReference>
<dbReference type="EMBL" id="HE576754">
    <property type="protein sequence ID" value="CCC69510.1"/>
    <property type="molecule type" value="Genomic_DNA"/>
</dbReference>